<accession>V2XPT3</accession>
<name>V2XPT3_MONRO</name>
<dbReference type="KEGG" id="mrr:Moror_14144"/>
<evidence type="ECO:0000313" key="2">
    <source>
        <dbReference type="Proteomes" id="UP000017559"/>
    </source>
</evidence>
<gene>
    <name evidence="1" type="ORF">Moror_14144</name>
</gene>
<dbReference type="Proteomes" id="UP000017559">
    <property type="component" value="Unassembled WGS sequence"/>
</dbReference>
<sequence>MLGLNLPIEFSTQRTLDTRHVLPSLPNDQNQPVLFNFLLNEQVDASDVAIDESLAMQRFHNRKDTLPYAITERSSG</sequence>
<evidence type="ECO:0000313" key="1">
    <source>
        <dbReference type="EMBL" id="ESK94871.1"/>
    </source>
</evidence>
<protein>
    <submittedName>
        <fullName evidence="1">Uncharacterized protein</fullName>
    </submittedName>
</protein>
<dbReference type="AlphaFoldDB" id="V2XPT3"/>
<keyword evidence="2" id="KW-1185">Reference proteome</keyword>
<proteinExistence type="predicted"/>
<organism evidence="1 2">
    <name type="scientific">Moniliophthora roreri (strain MCA 2997)</name>
    <name type="common">Cocoa frosty pod rot fungus</name>
    <name type="synonym">Crinipellis roreri</name>
    <dbReference type="NCBI Taxonomy" id="1381753"/>
    <lineage>
        <taxon>Eukaryota</taxon>
        <taxon>Fungi</taxon>
        <taxon>Dikarya</taxon>
        <taxon>Basidiomycota</taxon>
        <taxon>Agaricomycotina</taxon>
        <taxon>Agaricomycetes</taxon>
        <taxon>Agaricomycetidae</taxon>
        <taxon>Agaricales</taxon>
        <taxon>Marasmiineae</taxon>
        <taxon>Marasmiaceae</taxon>
        <taxon>Moniliophthora</taxon>
    </lineage>
</organism>
<reference evidence="1 2" key="1">
    <citation type="journal article" date="2014" name="BMC Genomics">
        <title>Genome and secretome analysis of the hemibiotrophic fungal pathogen, Moniliophthora roreri, which causes frosty pod rot disease of cacao: mechanisms of the biotrophic and necrotrophic phases.</title>
        <authorList>
            <person name="Meinhardt L.W."/>
            <person name="Costa G.G.L."/>
            <person name="Thomazella D.P.T."/>
            <person name="Teixeira P.J.P.L."/>
            <person name="Carazzolle M.F."/>
            <person name="Schuster S.C."/>
            <person name="Carlson J.E."/>
            <person name="Guiltinan M.J."/>
            <person name="Mieczkowski P."/>
            <person name="Farmer A."/>
            <person name="Ramaraj T."/>
            <person name="Crozier J."/>
            <person name="Davis R.E."/>
            <person name="Shao J."/>
            <person name="Melnick R.L."/>
            <person name="Pereira G.A.G."/>
            <person name="Bailey B.A."/>
        </authorList>
    </citation>
    <scope>NUCLEOTIDE SEQUENCE [LARGE SCALE GENOMIC DNA]</scope>
    <source>
        <strain evidence="1 2">MCA 2997</strain>
    </source>
</reference>
<dbReference type="EMBL" id="AWSO01000119">
    <property type="protein sequence ID" value="ESK94871.1"/>
    <property type="molecule type" value="Genomic_DNA"/>
</dbReference>
<dbReference type="HOGENOM" id="CLU_2655055_0_0_1"/>
<comment type="caution">
    <text evidence="1">The sequence shown here is derived from an EMBL/GenBank/DDBJ whole genome shotgun (WGS) entry which is preliminary data.</text>
</comment>